<feature type="chain" id="PRO_5019428520" evidence="1">
    <location>
        <begin position="17"/>
        <end position="227"/>
    </location>
</feature>
<protein>
    <submittedName>
        <fullName evidence="2">Uncharacterized protein</fullName>
    </submittedName>
</protein>
<dbReference type="EMBL" id="RSCE01000016">
    <property type="protein sequence ID" value="RSH77442.1"/>
    <property type="molecule type" value="Genomic_DNA"/>
</dbReference>
<gene>
    <name evidence="2" type="ORF">EHS24_003414</name>
</gene>
<dbReference type="RefSeq" id="XP_028472589.1">
    <property type="nucleotide sequence ID" value="XM_028619093.1"/>
</dbReference>
<accession>A0A427XF31</accession>
<keyword evidence="1" id="KW-0732">Signal</keyword>
<dbReference type="GeneID" id="39587957"/>
<keyword evidence="3" id="KW-1185">Reference proteome</keyword>
<evidence type="ECO:0000313" key="2">
    <source>
        <dbReference type="EMBL" id="RSH77442.1"/>
    </source>
</evidence>
<evidence type="ECO:0000256" key="1">
    <source>
        <dbReference type="SAM" id="SignalP"/>
    </source>
</evidence>
<dbReference type="AlphaFoldDB" id="A0A427XF31"/>
<dbReference type="Proteomes" id="UP000279236">
    <property type="component" value="Unassembled WGS sequence"/>
</dbReference>
<organism evidence="2 3">
    <name type="scientific">Apiotrichum porosum</name>
    <dbReference type="NCBI Taxonomy" id="105984"/>
    <lineage>
        <taxon>Eukaryota</taxon>
        <taxon>Fungi</taxon>
        <taxon>Dikarya</taxon>
        <taxon>Basidiomycota</taxon>
        <taxon>Agaricomycotina</taxon>
        <taxon>Tremellomycetes</taxon>
        <taxon>Trichosporonales</taxon>
        <taxon>Trichosporonaceae</taxon>
        <taxon>Apiotrichum</taxon>
    </lineage>
</organism>
<evidence type="ECO:0000313" key="3">
    <source>
        <dbReference type="Proteomes" id="UP000279236"/>
    </source>
</evidence>
<name>A0A427XF31_9TREE</name>
<feature type="signal peptide" evidence="1">
    <location>
        <begin position="1"/>
        <end position="16"/>
    </location>
</feature>
<comment type="caution">
    <text evidence="2">The sequence shown here is derived from an EMBL/GenBank/DDBJ whole genome shotgun (WGS) entry which is preliminary data.</text>
</comment>
<proteinExistence type="predicted"/>
<sequence length="227" mass="24229">MLVLVYLLSLLPFVFATFGNKPICGTTTVGCTRTTTVPGSATTTVTHTVPAWCTTTVTKPTTECKTTTVTSTGTVTKTPTVIVTGTPTATRTLTVCAATSTVCANKWKKDEIPKHLTNAERMQLGLPLRSPQEEKRFFWPVGPSCTPTTVSSTAWVTKTTAPCATTNVQSCLLTKTSYIPTITLVTKTSTCYSTITAPPVTSTKPCSNPTTTVTVRTTATVTSKWCW</sequence>
<dbReference type="OrthoDB" id="2596762at2759"/>
<reference evidence="2 3" key="1">
    <citation type="submission" date="2018-11" db="EMBL/GenBank/DDBJ databases">
        <title>Genome sequence of Apiotrichum porosum DSM 27194.</title>
        <authorList>
            <person name="Aliyu H."/>
            <person name="Gorte O."/>
            <person name="Ochsenreither K."/>
        </authorList>
    </citation>
    <scope>NUCLEOTIDE SEQUENCE [LARGE SCALE GENOMIC DNA]</scope>
    <source>
        <strain evidence="2 3">DSM 27194</strain>
    </source>
</reference>